<dbReference type="Pfam" id="PF04307">
    <property type="entry name" value="YdjM"/>
    <property type="match status" value="1"/>
</dbReference>
<dbReference type="RefSeq" id="WP_008164577.1">
    <property type="nucleotide sequence ID" value="NZ_AOHX01000047.1"/>
</dbReference>
<dbReference type="AlphaFoldDB" id="L9VXX0"/>
<sequence length="163" mass="16663">MYQLGHFGASLLAYAPLGTVVALGGHETAAVVGAVVCLSLSTLPDCDQRLPAIEHRGPTHSIVFALLVGLGLAATTALFVETSAPATALGATTFAFVVGMLSISSHLLADVLTPMGIRPFWPLSSRHYTREITPAANPRANYVLLGVGVGSILAAAAVVVAFG</sequence>
<evidence type="ECO:0000313" key="2">
    <source>
        <dbReference type="EMBL" id="ELY42020.1"/>
    </source>
</evidence>
<dbReference type="eggNOG" id="arCOG01744">
    <property type="taxonomic scope" value="Archaea"/>
</dbReference>
<organism evidence="2 3">
    <name type="scientific">Natronorubrum sulfidifaciens JCM 14089</name>
    <dbReference type="NCBI Taxonomy" id="1230460"/>
    <lineage>
        <taxon>Archaea</taxon>
        <taxon>Methanobacteriati</taxon>
        <taxon>Methanobacteriota</taxon>
        <taxon>Stenosarchaea group</taxon>
        <taxon>Halobacteria</taxon>
        <taxon>Halobacteriales</taxon>
        <taxon>Natrialbaceae</taxon>
        <taxon>Natronorubrum</taxon>
    </lineage>
</organism>
<dbReference type="GO" id="GO:0016787">
    <property type="term" value="F:hydrolase activity"/>
    <property type="evidence" value="ECO:0007669"/>
    <property type="project" value="UniProtKB-KW"/>
</dbReference>
<keyword evidence="1" id="KW-0472">Membrane</keyword>
<feature type="transmembrane region" description="Helical" evidence="1">
    <location>
        <begin position="20"/>
        <end position="41"/>
    </location>
</feature>
<feature type="transmembrane region" description="Helical" evidence="1">
    <location>
        <begin position="62"/>
        <end position="80"/>
    </location>
</feature>
<dbReference type="PATRIC" id="fig|1230460.4.peg.3206"/>
<dbReference type="InterPro" id="IPR007404">
    <property type="entry name" value="YdjM-like"/>
</dbReference>
<evidence type="ECO:0000313" key="3">
    <source>
        <dbReference type="Proteomes" id="UP000011661"/>
    </source>
</evidence>
<dbReference type="EMBL" id="AOHX01000047">
    <property type="protein sequence ID" value="ELY42020.1"/>
    <property type="molecule type" value="Genomic_DNA"/>
</dbReference>
<evidence type="ECO:0000256" key="1">
    <source>
        <dbReference type="SAM" id="Phobius"/>
    </source>
</evidence>
<dbReference type="Proteomes" id="UP000011661">
    <property type="component" value="Unassembled WGS sequence"/>
</dbReference>
<keyword evidence="2" id="KW-0378">Hydrolase</keyword>
<keyword evidence="1" id="KW-0812">Transmembrane</keyword>
<comment type="caution">
    <text evidence="2">The sequence shown here is derived from an EMBL/GenBank/DDBJ whole genome shotgun (WGS) entry which is preliminary data.</text>
</comment>
<dbReference type="OrthoDB" id="118042at2157"/>
<protein>
    <submittedName>
        <fullName evidence="2">Membrane-bound metal-dependent hydrolase</fullName>
    </submittedName>
</protein>
<accession>L9VXX0</accession>
<feature type="transmembrane region" description="Helical" evidence="1">
    <location>
        <begin position="142"/>
        <end position="162"/>
    </location>
</feature>
<proteinExistence type="predicted"/>
<keyword evidence="3" id="KW-1185">Reference proteome</keyword>
<keyword evidence="1" id="KW-1133">Transmembrane helix</keyword>
<name>L9VXX0_9EURY</name>
<reference evidence="2 3" key="1">
    <citation type="journal article" date="2014" name="PLoS Genet.">
        <title>Phylogenetically driven sequencing of extremely halophilic archaea reveals strategies for static and dynamic osmo-response.</title>
        <authorList>
            <person name="Becker E.A."/>
            <person name="Seitzer P.M."/>
            <person name="Tritt A."/>
            <person name="Larsen D."/>
            <person name="Krusor M."/>
            <person name="Yao A.I."/>
            <person name="Wu D."/>
            <person name="Madern D."/>
            <person name="Eisen J.A."/>
            <person name="Darling A.E."/>
            <person name="Facciotti M.T."/>
        </authorList>
    </citation>
    <scope>NUCLEOTIDE SEQUENCE [LARGE SCALE GENOMIC DNA]</scope>
    <source>
        <strain evidence="2 3">JCM 14089</strain>
    </source>
</reference>
<gene>
    <name evidence="2" type="ORF">C495_15758</name>
</gene>
<feature type="transmembrane region" description="Helical" evidence="1">
    <location>
        <begin position="86"/>
        <end position="109"/>
    </location>
</feature>